<protein>
    <submittedName>
        <fullName evidence="2">Uncharacterized protein</fullName>
    </submittedName>
</protein>
<dbReference type="EMBL" id="PYWC01000008">
    <property type="protein sequence ID" value="PWW79499.1"/>
    <property type="molecule type" value="Genomic_DNA"/>
</dbReference>
<evidence type="ECO:0000313" key="2">
    <source>
        <dbReference type="EMBL" id="PWW79499.1"/>
    </source>
</evidence>
<dbReference type="Proteomes" id="UP000246991">
    <property type="component" value="Unassembled WGS sequence"/>
</dbReference>
<proteinExistence type="predicted"/>
<feature type="compositionally biased region" description="Polar residues" evidence="1">
    <location>
        <begin position="42"/>
        <end position="53"/>
    </location>
</feature>
<gene>
    <name evidence="2" type="ORF">C7212DRAFT_310360</name>
</gene>
<evidence type="ECO:0000256" key="1">
    <source>
        <dbReference type="SAM" id="MobiDB-lite"/>
    </source>
</evidence>
<accession>A0A317SYK4</accession>
<keyword evidence="3" id="KW-1185">Reference proteome</keyword>
<comment type="caution">
    <text evidence="2">The sequence shown here is derived from an EMBL/GenBank/DDBJ whole genome shotgun (WGS) entry which is preliminary data.</text>
</comment>
<reference evidence="2 3" key="1">
    <citation type="submission" date="2018-03" db="EMBL/GenBank/DDBJ databases">
        <title>Genomes of Pezizomycetes fungi and the evolution of truffles.</title>
        <authorList>
            <person name="Murat C."/>
            <person name="Payen T."/>
            <person name="Noel B."/>
            <person name="Kuo A."/>
            <person name="Martin F.M."/>
        </authorList>
    </citation>
    <scope>NUCLEOTIDE SEQUENCE [LARGE SCALE GENOMIC DNA]</scope>
    <source>
        <strain evidence="2">091103-1</strain>
    </source>
</reference>
<feature type="region of interest" description="Disordered" evidence="1">
    <location>
        <begin position="34"/>
        <end position="53"/>
    </location>
</feature>
<name>A0A317SYK4_9PEZI</name>
<organism evidence="2 3">
    <name type="scientific">Tuber magnatum</name>
    <name type="common">white Piedmont truffle</name>
    <dbReference type="NCBI Taxonomy" id="42249"/>
    <lineage>
        <taxon>Eukaryota</taxon>
        <taxon>Fungi</taxon>
        <taxon>Dikarya</taxon>
        <taxon>Ascomycota</taxon>
        <taxon>Pezizomycotina</taxon>
        <taxon>Pezizomycetes</taxon>
        <taxon>Pezizales</taxon>
        <taxon>Tuberaceae</taxon>
        <taxon>Tuber</taxon>
    </lineage>
</organism>
<sequence length="53" mass="6042">MRLEILKPIAIKRTLSNVDRRAVAEDPRCTDFRSISARGYGSSDSTGQPHRRR</sequence>
<dbReference type="AlphaFoldDB" id="A0A317SYK4"/>
<evidence type="ECO:0000313" key="3">
    <source>
        <dbReference type="Proteomes" id="UP000246991"/>
    </source>
</evidence>